<evidence type="ECO:0000256" key="9">
    <source>
        <dbReference type="ARBA" id="ARBA00047712"/>
    </source>
</evidence>
<dbReference type="Gene3D" id="3.10.20.740">
    <property type="match status" value="1"/>
</dbReference>
<dbReference type="InterPro" id="IPR006963">
    <property type="entry name" value="Mopterin_OxRdtase_4Fe-4S_dom"/>
</dbReference>
<dbReference type="NCBIfam" id="TIGR01973">
    <property type="entry name" value="NuoG"/>
    <property type="match status" value="1"/>
</dbReference>
<dbReference type="InterPro" id="IPR000283">
    <property type="entry name" value="NADH_UbQ_OxRdtase_75kDa_su_CS"/>
</dbReference>
<keyword evidence="3 10" id="KW-0004">4Fe-4S</keyword>
<comment type="similarity">
    <text evidence="2 10">Belongs to the complex I 75 kDa subunit family.</text>
</comment>
<dbReference type="FunFam" id="3.30.200.210:FF:000002">
    <property type="entry name" value="NADH-ubiquinone oxidoreductase 75 kDa subunit"/>
    <property type="match status" value="1"/>
</dbReference>
<comment type="cofactor">
    <cofactor evidence="10">
        <name>[2Fe-2S] cluster</name>
        <dbReference type="ChEBI" id="CHEBI:190135"/>
    </cofactor>
    <text evidence="10">Binds 1 [2Fe-2S] cluster per subunit.</text>
</comment>
<keyword evidence="8 10" id="KW-0520">NAD</keyword>
<dbReference type="InterPro" id="IPR001041">
    <property type="entry name" value="2Fe-2S_ferredoxin-type"/>
</dbReference>
<keyword evidence="13" id="KW-0560">Oxidoreductase</keyword>
<keyword evidence="10" id="KW-0001">2Fe-2S</keyword>
<dbReference type="InterPro" id="IPR019574">
    <property type="entry name" value="NADH_UbQ_OxRdtase_Gsu_4Fe4S-bd"/>
</dbReference>
<feature type="domain" description="4Fe-4S His(Cys)3-ligated-type" evidence="12">
    <location>
        <begin position="87"/>
        <end position="126"/>
    </location>
</feature>
<evidence type="ECO:0000313" key="14">
    <source>
        <dbReference type="Proteomes" id="UP000253570"/>
    </source>
</evidence>
<evidence type="ECO:0000256" key="8">
    <source>
        <dbReference type="ARBA" id="ARBA00023027"/>
    </source>
</evidence>
<dbReference type="SUPFAM" id="SSF53706">
    <property type="entry name" value="Formate dehydrogenase/DMSO reductase, domains 1-3"/>
    <property type="match status" value="1"/>
</dbReference>
<dbReference type="GO" id="GO:0051539">
    <property type="term" value="F:4 iron, 4 sulfur cluster binding"/>
    <property type="evidence" value="ECO:0007669"/>
    <property type="project" value="UniProtKB-KW"/>
</dbReference>
<keyword evidence="5 10" id="KW-1278">Translocase</keyword>
<dbReference type="Pfam" id="PF22117">
    <property type="entry name" value="Fer4_Nqo3"/>
    <property type="match status" value="1"/>
</dbReference>
<dbReference type="Gene3D" id="3.40.50.740">
    <property type="match status" value="2"/>
</dbReference>
<dbReference type="Pfam" id="PF00384">
    <property type="entry name" value="Molybdopterin"/>
    <property type="match status" value="1"/>
</dbReference>
<dbReference type="CDD" id="cd00207">
    <property type="entry name" value="fer2"/>
    <property type="match status" value="1"/>
</dbReference>
<dbReference type="GO" id="GO:0016651">
    <property type="term" value="F:oxidoreductase activity, acting on NAD(P)H"/>
    <property type="evidence" value="ECO:0007669"/>
    <property type="project" value="InterPro"/>
</dbReference>
<dbReference type="InterPro" id="IPR010228">
    <property type="entry name" value="NADH_UbQ_OxRdtase_Gsu"/>
</dbReference>
<dbReference type="GO" id="GO:0042773">
    <property type="term" value="P:ATP synthesis coupled electron transport"/>
    <property type="evidence" value="ECO:0007669"/>
    <property type="project" value="InterPro"/>
</dbReference>
<evidence type="ECO:0000256" key="1">
    <source>
        <dbReference type="ARBA" id="ARBA00001966"/>
    </source>
</evidence>
<dbReference type="PROSITE" id="PS51839">
    <property type="entry name" value="4FE4S_HC3"/>
    <property type="match status" value="1"/>
</dbReference>
<evidence type="ECO:0000256" key="4">
    <source>
        <dbReference type="ARBA" id="ARBA00022723"/>
    </source>
</evidence>
<dbReference type="PROSITE" id="PS00641">
    <property type="entry name" value="COMPLEX1_75K_1"/>
    <property type="match status" value="1"/>
</dbReference>
<dbReference type="InterPro" id="IPR054351">
    <property type="entry name" value="NADH_UbQ_OxRdtase_ferredoxin"/>
</dbReference>
<comment type="catalytic activity">
    <reaction evidence="9 10">
        <text>a quinone + NADH + 5 H(+)(in) = a quinol + NAD(+) + 4 H(+)(out)</text>
        <dbReference type="Rhea" id="RHEA:57888"/>
        <dbReference type="ChEBI" id="CHEBI:15378"/>
        <dbReference type="ChEBI" id="CHEBI:24646"/>
        <dbReference type="ChEBI" id="CHEBI:57540"/>
        <dbReference type="ChEBI" id="CHEBI:57945"/>
        <dbReference type="ChEBI" id="CHEBI:132124"/>
    </reaction>
</comment>
<dbReference type="InterPro" id="IPR050123">
    <property type="entry name" value="Prok_molybdopt-oxidoreductase"/>
</dbReference>
<dbReference type="PANTHER" id="PTHR43105:SF13">
    <property type="entry name" value="NADH-UBIQUINONE OXIDOREDUCTASE 75 KDA SUBUNIT, MITOCHONDRIAL"/>
    <property type="match status" value="1"/>
</dbReference>
<dbReference type="PROSITE" id="PS00642">
    <property type="entry name" value="COMPLEX1_75K_2"/>
    <property type="match status" value="1"/>
</dbReference>
<sequence length="684" mass="77133">MSKKILINGNEFDFEDNLTLIQALEIADIEVPRFCYHEKLSIAGNCRMCLVEVKGAPKPVASCHYSLSDLRPGPNGELPEVYTNTDIVHTARKGAMEFLLVNHPLDCPICDQGGECDLQDQALHYGINKSRYKENKRAVENKDIGPLVKTVMTRCIHCTRCVRFTSEVAGTEELGAIHRGENMEITTYLEKGMTSELQGNVIDLCPVGALTSKPYEFHARPWELDKTESIDVMDGIGSNIRIDSKGTEVMRIIPKYNEDINEEWISDKTRFIWDGLKTQRIDTPYIRESGKLKPVSWNDAFNKIKDLMSEVKPSRIGCVAGDMVTAEEMFLMKTLLDKIGCSNYDCRQDGSNLTNKYGRSSYIFNPTISGIEDADAMVIIGSNPRLESPVLNARIRKRWLTGEMKIYLVGEKYDLTYDYNHIGVSPGSIDLKKMDLKNCNKIIWLIGDDVFLRDDSQDILANVVKCAQQTSSLRDDWNGLGILHKYASRVAGLDLGFLPHEPNLNAKTMANSENIDLMFLLEADEIKVTNKYKVYIGSHGDKGASNADIILPGACYTEKNGMYMNTEGRLQQTNQAVFPPGNAKDNWTIIVELANRIKKSLNYTNLDDVRKDLKKKYPIFRDLYEITKGEFVGIETLCKNNKKASDKKFINSISDFYLTNPISRSSKIMAQCSLKKNNRESIDG</sequence>
<dbReference type="Pfam" id="PF22151">
    <property type="entry name" value="Fer4_NDSU1"/>
    <property type="match status" value="1"/>
</dbReference>
<reference evidence="13 14" key="1">
    <citation type="journal article" date="2018" name="Microbiome">
        <title>Fine metagenomic profile of the Mediterranean stratified and mixed water columns revealed by assembly and recruitment.</title>
        <authorList>
            <person name="Haro-Moreno J.M."/>
            <person name="Lopez-Perez M."/>
            <person name="De La Torre J.R."/>
            <person name="Picazo A."/>
            <person name="Camacho A."/>
            <person name="Rodriguez-Valera F."/>
        </authorList>
    </citation>
    <scope>NUCLEOTIDE SEQUENCE [LARGE SCALE GENOMIC DNA]</scope>
    <source>
        <strain evidence="13">MED-G57</strain>
    </source>
</reference>
<dbReference type="InterPro" id="IPR036010">
    <property type="entry name" value="2Fe-2S_ferredoxin-like_sf"/>
</dbReference>
<keyword evidence="10" id="KW-0874">Quinone</keyword>
<dbReference type="AlphaFoldDB" id="A0A368DLW9"/>
<evidence type="ECO:0000313" key="13">
    <source>
        <dbReference type="EMBL" id="RCL72263.1"/>
    </source>
</evidence>
<dbReference type="GO" id="GO:0048038">
    <property type="term" value="F:quinone binding"/>
    <property type="evidence" value="ECO:0007669"/>
    <property type="project" value="UniProtKB-UniRule"/>
</dbReference>
<dbReference type="FunFam" id="3.10.20.740:FF:000001">
    <property type="entry name" value="NADH-quinone oxidoreductase subunit G"/>
    <property type="match status" value="1"/>
</dbReference>
<evidence type="ECO:0000256" key="7">
    <source>
        <dbReference type="ARBA" id="ARBA00023014"/>
    </source>
</evidence>
<keyword evidence="6 10" id="KW-0408">Iron</keyword>
<feature type="domain" description="4Fe-4S Mo/W bis-MGD-type" evidence="11">
    <location>
        <begin position="224"/>
        <end position="280"/>
    </location>
</feature>
<keyword evidence="4 10" id="KW-0479">Metal-binding</keyword>
<comment type="caution">
    <text evidence="13">The sequence shown here is derived from an EMBL/GenBank/DDBJ whole genome shotgun (WGS) entry which is preliminary data.</text>
</comment>
<gene>
    <name evidence="13" type="ORF">DBW71_05610</name>
</gene>
<dbReference type="GO" id="GO:0016020">
    <property type="term" value="C:membrane"/>
    <property type="evidence" value="ECO:0007669"/>
    <property type="project" value="InterPro"/>
</dbReference>
<accession>A0A368DLW9</accession>
<organism evidence="13 14">
    <name type="scientific">PS1 clade bacterium</name>
    <dbReference type="NCBI Taxonomy" id="2175152"/>
    <lineage>
        <taxon>Bacteria</taxon>
        <taxon>Pseudomonadati</taxon>
        <taxon>Pseudomonadota</taxon>
        <taxon>Alphaproteobacteria</taxon>
        <taxon>PS1 clade</taxon>
    </lineage>
</organism>
<comment type="cofactor">
    <cofactor evidence="1 10">
        <name>[4Fe-4S] cluster</name>
        <dbReference type="ChEBI" id="CHEBI:49883"/>
    </cofactor>
</comment>
<dbReference type="PROSITE" id="PS00643">
    <property type="entry name" value="COMPLEX1_75K_3"/>
    <property type="match status" value="1"/>
</dbReference>
<dbReference type="EC" id="7.1.1.-" evidence="10"/>
<evidence type="ECO:0000256" key="2">
    <source>
        <dbReference type="ARBA" id="ARBA00005404"/>
    </source>
</evidence>
<dbReference type="InterPro" id="IPR015405">
    <property type="entry name" value="NDUFS1-like_C"/>
</dbReference>
<evidence type="ECO:0000256" key="5">
    <source>
        <dbReference type="ARBA" id="ARBA00022967"/>
    </source>
</evidence>
<evidence type="ECO:0000256" key="3">
    <source>
        <dbReference type="ARBA" id="ARBA00022485"/>
    </source>
</evidence>
<evidence type="ECO:0000259" key="11">
    <source>
        <dbReference type="PROSITE" id="PS51669"/>
    </source>
</evidence>
<dbReference type="GO" id="GO:0046872">
    <property type="term" value="F:metal ion binding"/>
    <property type="evidence" value="ECO:0007669"/>
    <property type="project" value="UniProtKB-UniRule"/>
</dbReference>
<dbReference type="Gene3D" id="3.40.228.10">
    <property type="entry name" value="Dimethylsulfoxide Reductase, domain 2"/>
    <property type="match status" value="1"/>
</dbReference>
<dbReference type="Pfam" id="PF09326">
    <property type="entry name" value="NADH_dhqG_C"/>
    <property type="match status" value="1"/>
</dbReference>
<evidence type="ECO:0000256" key="6">
    <source>
        <dbReference type="ARBA" id="ARBA00023004"/>
    </source>
</evidence>
<comment type="function">
    <text evidence="10">NDH-1 shuttles electrons from NADH, via FMN and iron-sulfur (Fe-S) centers, to quinones in the respiratory chain. Couples the redox reaction to proton translocation (for every two electrons transferred, four hydrogen ions are translocated across the cytoplasmic membrane), and thus conserves the redox energy in a proton gradient.</text>
</comment>
<proteinExistence type="inferred from homology"/>
<dbReference type="GO" id="GO:0008137">
    <property type="term" value="F:NADH dehydrogenase (ubiquinone) activity"/>
    <property type="evidence" value="ECO:0007669"/>
    <property type="project" value="UniProtKB-UniRule"/>
</dbReference>
<dbReference type="EMBL" id="QOQD01000015">
    <property type="protein sequence ID" value="RCL72263.1"/>
    <property type="molecule type" value="Genomic_DNA"/>
</dbReference>
<dbReference type="Gene3D" id="3.30.70.20">
    <property type="match status" value="1"/>
</dbReference>
<dbReference type="PANTHER" id="PTHR43105">
    <property type="entry name" value="RESPIRATORY NITRATE REDUCTASE"/>
    <property type="match status" value="1"/>
</dbReference>
<dbReference type="GO" id="GO:0051537">
    <property type="term" value="F:2 iron, 2 sulfur cluster binding"/>
    <property type="evidence" value="ECO:0007669"/>
    <property type="project" value="UniProtKB-UniRule"/>
</dbReference>
<keyword evidence="7 10" id="KW-0411">Iron-sulfur</keyword>
<dbReference type="InterPro" id="IPR006656">
    <property type="entry name" value="Mopterin_OxRdtase"/>
</dbReference>
<protein>
    <recommendedName>
        <fullName evidence="10">NADH-quinone oxidoreductase</fullName>
        <ecNumber evidence="10">7.1.1.-</ecNumber>
    </recommendedName>
</protein>
<dbReference type="SUPFAM" id="SSF54862">
    <property type="entry name" value="4Fe-4S ferredoxins"/>
    <property type="match status" value="1"/>
</dbReference>
<evidence type="ECO:0000256" key="10">
    <source>
        <dbReference type="RuleBase" id="RU003525"/>
    </source>
</evidence>
<dbReference type="Pfam" id="PF13510">
    <property type="entry name" value="Fer2_4"/>
    <property type="match status" value="1"/>
</dbReference>
<dbReference type="Pfam" id="PF10588">
    <property type="entry name" value="NADH-G_4Fe-4S_3"/>
    <property type="match status" value="1"/>
</dbReference>
<evidence type="ECO:0000259" key="12">
    <source>
        <dbReference type="PROSITE" id="PS51839"/>
    </source>
</evidence>
<dbReference type="PROSITE" id="PS51669">
    <property type="entry name" value="4FE4S_MOW_BIS_MGD"/>
    <property type="match status" value="1"/>
</dbReference>
<dbReference type="Proteomes" id="UP000253570">
    <property type="component" value="Unassembled WGS sequence"/>
</dbReference>
<dbReference type="FunFam" id="3.30.70.20:FF:000002">
    <property type="entry name" value="NADH-ubiquinone oxidoreductase 75 kDa subunit"/>
    <property type="match status" value="1"/>
</dbReference>
<dbReference type="SUPFAM" id="SSF54292">
    <property type="entry name" value="2Fe-2S ferredoxin-like"/>
    <property type="match status" value="1"/>
</dbReference>
<dbReference type="SMART" id="SM00929">
    <property type="entry name" value="NADH-G_4Fe-4S_3"/>
    <property type="match status" value="1"/>
</dbReference>
<name>A0A368DLW9_9PROT</name>